<dbReference type="RefSeq" id="WP_237871579.1">
    <property type="nucleotide sequence ID" value="NZ_JAKLUA010000005.1"/>
</dbReference>
<proteinExistence type="predicted"/>
<dbReference type="Proteomes" id="UP001139012">
    <property type="component" value="Unassembled WGS sequence"/>
</dbReference>
<comment type="caution">
    <text evidence="1">The sequence shown here is derived from an EMBL/GenBank/DDBJ whole genome shotgun (WGS) entry which is preliminary data.</text>
</comment>
<organism evidence="1 2">
    <name type="scientific">Bradyrhizobium zhengyangense</name>
    <dbReference type="NCBI Taxonomy" id="2911009"/>
    <lineage>
        <taxon>Bacteria</taxon>
        <taxon>Pseudomonadati</taxon>
        <taxon>Pseudomonadota</taxon>
        <taxon>Alphaproteobacteria</taxon>
        <taxon>Hyphomicrobiales</taxon>
        <taxon>Nitrobacteraceae</taxon>
        <taxon>Bradyrhizobium</taxon>
    </lineage>
</organism>
<sequence>MKNQYQVHGDHIDVQLPYNCNPGDGALIGSMFGICANGGLSGADDVLVVAGVYVLTKRNAEAWSVGDDLYWDNTNRYVTTTATSNTLIGVAVVAAANPSATGVVRLNGAFT</sequence>
<keyword evidence="2" id="KW-1185">Reference proteome</keyword>
<name>A0ABS9LP20_9BRAD</name>
<protein>
    <submittedName>
        <fullName evidence="1">DUF2190 family protein</fullName>
    </submittedName>
</protein>
<reference evidence="1" key="1">
    <citation type="submission" date="2022-01" db="EMBL/GenBank/DDBJ databases">
        <title>Genome sequnece data of strain Bradyrhizobium sp. nov.</title>
        <authorList>
            <person name="Zhang J."/>
        </authorList>
    </citation>
    <scope>NUCLEOTIDE SEQUENCE</scope>
    <source>
        <strain evidence="1">WYCCWR 12774</strain>
    </source>
</reference>
<dbReference type="InterPro" id="IPR011231">
    <property type="entry name" value="Phage_VT1-Sakai_H0018"/>
</dbReference>
<evidence type="ECO:0000313" key="1">
    <source>
        <dbReference type="EMBL" id="MCG2668751.1"/>
    </source>
</evidence>
<gene>
    <name evidence="1" type="ORF">L6637_17455</name>
</gene>
<dbReference type="Pfam" id="PF09956">
    <property type="entry name" value="Phage_cement_2"/>
    <property type="match status" value="1"/>
</dbReference>
<evidence type="ECO:0000313" key="2">
    <source>
        <dbReference type="Proteomes" id="UP001139012"/>
    </source>
</evidence>
<dbReference type="EMBL" id="JAKLUA010000005">
    <property type="protein sequence ID" value="MCG2668751.1"/>
    <property type="molecule type" value="Genomic_DNA"/>
</dbReference>
<accession>A0ABS9LP20</accession>